<keyword evidence="1" id="KW-0732">Signal</keyword>
<feature type="signal peptide" evidence="1">
    <location>
        <begin position="1"/>
        <end position="23"/>
    </location>
</feature>
<keyword evidence="3" id="KW-1185">Reference proteome</keyword>
<dbReference type="AlphaFoldDB" id="A0A511X731"/>
<evidence type="ECO:0000256" key="1">
    <source>
        <dbReference type="SAM" id="SignalP"/>
    </source>
</evidence>
<dbReference type="RefSeq" id="WP_026396817.1">
    <property type="nucleotide sequence ID" value="NZ_AUBI01000002.1"/>
</dbReference>
<sequence length="148" mass="14880">MRFAPIAAVAALSLATIATPSVAAGDALGSPTATVVLTAKSADVGVGYTWGDATLTYNHKKYHFSVTGGTIAAVGYSEATGKGTVYNLHRAEDFAGTYAAAAGEATLGEGIGGKVLENKNGVRIKIEMASKGARLAAAASGITFTLKQ</sequence>
<evidence type="ECO:0000313" key="2">
    <source>
        <dbReference type="EMBL" id="GEN58725.1"/>
    </source>
</evidence>
<gene>
    <name evidence="2" type="ORF">ANI02nite_06090</name>
</gene>
<name>A0A511X731_9PROT</name>
<evidence type="ECO:0008006" key="4">
    <source>
        <dbReference type="Google" id="ProtNLM"/>
    </source>
</evidence>
<comment type="caution">
    <text evidence="2">The sequence shown here is derived from an EMBL/GenBank/DDBJ whole genome shotgun (WGS) entry which is preliminary data.</text>
</comment>
<proteinExistence type="predicted"/>
<feature type="chain" id="PRO_5022108879" description="DUF1134 domain-containing protein" evidence="1">
    <location>
        <begin position="24"/>
        <end position="148"/>
    </location>
</feature>
<accession>A0A511X731</accession>
<reference evidence="2 3" key="1">
    <citation type="submission" date="2019-07" db="EMBL/GenBank/DDBJ databases">
        <title>Whole genome shotgun sequence of Acetobacter nitrogenifigens NBRC 105050.</title>
        <authorList>
            <person name="Hosoyama A."/>
            <person name="Uohara A."/>
            <person name="Ohji S."/>
            <person name="Ichikawa N."/>
        </authorList>
    </citation>
    <scope>NUCLEOTIDE SEQUENCE [LARGE SCALE GENOMIC DNA]</scope>
    <source>
        <strain evidence="2 3">NBRC 105050</strain>
    </source>
</reference>
<dbReference type="OrthoDB" id="8241374at2"/>
<organism evidence="2 3">
    <name type="scientific">Acetobacter nitrogenifigens DSM 23921 = NBRC 105050</name>
    <dbReference type="NCBI Taxonomy" id="1120919"/>
    <lineage>
        <taxon>Bacteria</taxon>
        <taxon>Pseudomonadati</taxon>
        <taxon>Pseudomonadota</taxon>
        <taxon>Alphaproteobacteria</taxon>
        <taxon>Acetobacterales</taxon>
        <taxon>Acetobacteraceae</taxon>
        <taxon>Acetobacter</taxon>
    </lineage>
</organism>
<dbReference type="EMBL" id="BJYF01000003">
    <property type="protein sequence ID" value="GEN58725.1"/>
    <property type="molecule type" value="Genomic_DNA"/>
</dbReference>
<evidence type="ECO:0000313" key="3">
    <source>
        <dbReference type="Proteomes" id="UP000321635"/>
    </source>
</evidence>
<dbReference type="Proteomes" id="UP000321635">
    <property type="component" value="Unassembled WGS sequence"/>
</dbReference>
<dbReference type="STRING" id="1120919.GCA_000429165_00628"/>
<protein>
    <recommendedName>
        <fullName evidence="4">DUF1134 domain-containing protein</fullName>
    </recommendedName>
</protein>